<dbReference type="EMBL" id="FXAZ01000005">
    <property type="protein sequence ID" value="SMG53247.1"/>
    <property type="molecule type" value="Genomic_DNA"/>
</dbReference>
<dbReference type="Gene3D" id="3.40.710.10">
    <property type="entry name" value="DD-peptidase/beta-lactamase superfamily"/>
    <property type="match status" value="1"/>
</dbReference>
<dbReference type="AlphaFoldDB" id="A0A1X7LI79"/>
<dbReference type="SUPFAM" id="SSF56601">
    <property type="entry name" value="beta-lactamase/transpeptidase-like"/>
    <property type="match status" value="1"/>
</dbReference>
<accession>A0A1X7LI79</accession>
<organism evidence="2 3">
    <name type="scientific">Paenibacillus aquistagni</name>
    <dbReference type="NCBI Taxonomy" id="1852522"/>
    <lineage>
        <taxon>Bacteria</taxon>
        <taxon>Bacillati</taxon>
        <taxon>Bacillota</taxon>
        <taxon>Bacilli</taxon>
        <taxon>Bacillales</taxon>
        <taxon>Paenibacillaceae</taxon>
        <taxon>Paenibacillus</taxon>
    </lineage>
</organism>
<reference evidence="2 3" key="1">
    <citation type="submission" date="2017-04" db="EMBL/GenBank/DDBJ databases">
        <authorList>
            <person name="Afonso C.L."/>
            <person name="Miller P.J."/>
            <person name="Scott M.A."/>
            <person name="Spackman E."/>
            <person name="Goraichik I."/>
            <person name="Dimitrov K.M."/>
            <person name="Suarez D.L."/>
            <person name="Swayne D.E."/>
        </authorList>
    </citation>
    <scope>NUCLEOTIDE SEQUENCE [LARGE SCALE GENOMIC DNA]</scope>
    <source>
        <strain evidence="2 3">11</strain>
    </source>
</reference>
<sequence>MKTHSAAAFTKAFDRITQSHYIQEAVVLIEDSQGNYSWSRGYGGRDIDSPLLMASIGKLFTTTCILALQERGQLSLNDRLAMYIDDQLLSGLHVYQGREYTSKLTVSDLLFQASGLPDIFEESKNATNARAIQQDFSYDLDDMIRWTKQLKPHFAPGTKGKAHYADINFDLLGAVIEKVNGTTIADAYEEFIYRPLKLTSTYLPLSVDDHIPSICYKEQRLNLPLFVCSCRASGGTITTARELMIFLKAFFGGKLFNSAVMHTLAQYNRLQLTMGPIRYGGGYMRIGLQTLLTAFRGSGELLGHSGTSGSFAFYYPKKEIFFVGDLNQLAKPSWPIRFVMQLAMKA</sequence>
<proteinExistence type="predicted"/>
<evidence type="ECO:0000313" key="2">
    <source>
        <dbReference type="EMBL" id="SMG53247.1"/>
    </source>
</evidence>
<dbReference type="Pfam" id="PF00144">
    <property type="entry name" value="Beta-lactamase"/>
    <property type="match status" value="1"/>
</dbReference>
<dbReference type="OrthoDB" id="9803467at2"/>
<evidence type="ECO:0000313" key="3">
    <source>
        <dbReference type="Proteomes" id="UP000193834"/>
    </source>
</evidence>
<dbReference type="InterPro" id="IPR050789">
    <property type="entry name" value="Diverse_Enzym_Activities"/>
</dbReference>
<dbReference type="STRING" id="1852522.SAMN06295960_3463"/>
<gene>
    <name evidence="2" type="ORF">SAMN06295960_3463</name>
</gene>
<dbReference type="InterPro" id="IPR001466">
    <property type="entry name" value="Beta-lactam-related"/>
</dbReference>
<feature type="domain" description="Beta-lactamase-related" evidence="1">
    <location>
        <begin position="44"/>
        <end position="325"/>
    </location>
</feature>
<keyword evidence="3" id="KW-1185">Reference proteome</keyword>
<dbReference type="Proteomes" id="UP000193834">
    <property type="component" value="Unassembled WGS sequence"/>
</dbReference>
<dbReference type="InterPro" id="IPR012338">
    <property type="entry name" value="Beta-lactam/transpept-like"/>
</dbReference>
<dbReference type="RefSeq" id="WP_085496239.1">
    <property type="nucleotide sequence ID" value="NZ_FXAZ01000005.1"/>
</dbReference>
<name>A0A1X7LI79_9BACL</name>
<evidence type="ECO:0000259" key="1">
    <source>
        <dbReference type="Pfam" id="PF00144"/>
    </source>
</evidence>
<dbReference type="PANTHER" id="PTHR43283">
    <property type="entry name" value="BETA-LACTAMASE-RELATED"/>
    <property type="match status" value="1"/>
</dbReference>
<protein>
    <submittedName>
        <fullName evidence="2">CubicO group peptidase, beta-lactamase class C family</fullName>
    </submittedName>
</protein>